<dbReference type="PRINTS" id="PR00455">
    <property type="entry name" value="HTHTETR"/>
</dbReference>
<dbReference type="Gene3D" id="1.10.357.10">
    <property type="entry name" value="Tetracycline Repressor, domain 2"/>
    <property type="match status" value="1"/>
</dbReference>
<gene>
    <name evidence="6" type="ORF">LRS13_01430</name>
</gene>
<dbReference type="PANTHER" id="PTHR47506">
    <property type="entry name" value="TRANSCRIPTIONAL REGULATORY PROTEIN"/>
    <property type="match status" value="1"/>
</dbReference>
<feature type="DNA-binding region" description="H-T-H motif" evidence="4">
    <location>
        <begin position="37"/>
        <end position="56"/>
    </location>
</feature>
<keyword evidence="3" id="KW-0804">Transcription</keyword>
<evidence type="ECO:0000256" key="2">
    <source>
        <dbReference type="ARBA" id="ARBA00023125"/>
    </source>
</evidence>
<dbReference type="Proteomes" id="UP001058860">
    <property type="component" value="Chromosome"/>
</dbReference>
<dbReference type="RefSeq" id="WP_353864712.1">
    <property type="nucleotide sequence ID" value="NZ_CP088295.1"/>
</dbReference>
<name>A0ABY5PIB7_9ACTN</name>
<feature type="domain" description="HTH tetR-type" evidence="5">
    <location>
        <begin position="14"/>
        <end position="74"/>
    </location>
</feature>
<evidence type="ECO:0000256" key="1">
    <source>
        <dbReference type="ARBA" id="ARBA00023015"/>
    </source>
</evidence>
<dbReference type="InterPro" id="IPR001647">
    <property type="entry name" value="HTH_TetR"/>
</dbReference>
<organism evidence="6 7">
    <name type="scientific">Svornostia abyssi</name>
    <dbReference type="NCBI Taxonomy" id="2898438"/>
    <lineage>
        <taxon>Bacteria</taxon>
        <taxon>Bacillati</taxon>
        <taxon>Actinomycetota</taxon>
        <taxon>Thermoleophilia</taxon>
        <taxon>Solirubrobacterales</taxon>
        <taxon>Baekduiaceae</taxon>
        <taxon>Svornostia</taxon>
    </lineage>
</organism>
<evidence type="ECO:0000313" key="6">
    <source>
        <dbReference type="EMBL" id="UUY04220.1"/>
    </source>
</evidence>
<dbReference type="PANTHER" id="PTHR47506:SF6">
    <property type="entry name" value="HTH-TYPE TRANSCRIPTIONAL REPRESSOR NEMR"/>
    <property type="match status" value="1"/>
</dbReference>
<dbReference type="PROSITE" id="PS50977">
    <property type="entry name" value="HTH_TETR_2"/>
    <property type="match status" value="1"/>
</dbReference>
<dbReference type="SUPFAM" id="SSF46689">
    <property type="entry name" value="Homeodomain-like"/>
    <property type="match status" value="1"/>
</dbReference>
<dbReference type="EMBL" id="CP088295">
    <property type="protein sequence ID" value="UUY04220.1"/>
    <property type="molecule type" value="Genomic_DNA"/>
</dbReference>
<keyword evidence="7" id="KW-1185">Reference proteome</keyword>
<evidence type="ECO:0000313" key="7">
    <source>
        <dbReference type="Proteomes" id="UP001058860"/>
    </source>
</evidence>
<evidence type="ECO:0000259" key="5">
    <source>
        <dbReference type="PROSITE" id="PS50977"/>
    </source>
</evidence>
<evidence type="ECO:0000256" key="4">
    <source>
        <dbReference type="PROSITE-ProRule" id="PRU00335"/>
    </source>
</evidence>
<accession>A0ABY5PIB7</accession>
<sequence length="194" mass="21464">MPRIDADTVAEHREQQHVALLEAAEQLLLEDGFEALTFRALGERTGLARNSVYRYFSSRDDIVAQVCERDLPYWLQELRDAMAVAENVEETVTAFVGGQLRLVATGHHRLAEALGDAPLGPEARSRIGAIAYKPAEVLEERLTELGHPRAAMTAQHVQGLVNTGVRMLHRREADLQTVIDETTRSARLVACADA</sequence>
<keyword evidence="1" id="KW-0805">Transcription regulation</keyword>
<keyword evidence="2 4" id="KW-0238">DNA-binding</keyword>
<dbReference type="InterPro" id="IPR009057">
    <property type="entry name" value="Homeodomain-like_sf"/>
</dbReference>
<protein>
    <submittedName>
        <fullName evidence="6">TetR/AcrR family transcriptional regulator helix-turn-helix transcriptional regulator</fullName>
    </submittedName>
</protein>
<proteinExistence type="predicted"/>
<evidence type="ECO:0000256" key="3">
    <source>
        <dbReference type="ARBA" id="ARBA00023163"/>
    </source>
</evidence>
<dbReference type="Pfam" id="PF00440">
    <property type="entry name" value="TetR_N"/>
    <property type="match status" value="1"/>
</dbReference>
<reference evidence="7" key="1">
    <citation type="submission" date="2021-11" db="EMBL/GenBank/DDBJ databases">
        <title>Cultivation dependent microbiological survey of springs from the worlds oldest radium mine currently devoted to the extraction of radon-saturated water.</title>
        <authorList>
            <person name="Kapinusova G."/>
            <person name="Smrhova T."/>
            <person name="Strejcek M."/>
            <person name="Suman J."/>
            <person name="Jani K."/>
            <person name="Pajer P."/>
            <person name="Uhlik O."/>
        </authorList>
    </citation>
    <scope>NUCLEOTIDE SEQUENCE [LARGE SCALE GENOMIC DNA]</scope>
    <source>
        <strain evidence="7">J379</strain>
    </source>
</reference>